<evidence type="ECO:0000256" key="1">
    <source>
        <dbReference type="ARBA" id="ARBA00022723"/>
    </source>
</evidence>
<dbReference type="Gene3D" id="2.160.20.10">
    <property type="entry name" value="Single-stranded right-handed beta-helix, Pectin lyase-like"/>
    <property type="match status" value="1"/>
</dbReference>
<dbReference type="PANTHER" id="PTHR42970:SF1">
    <property type="entry name" value="PECTATE LYASE C-RELATED"/>
    <property type="match status" value="1"/>
</dbReference>
<reference evidence="4 5" key="1">
    <citation type="submission" date="2020-04" db="EMBL/GenBank/DDBJ databases">
        <title>Usitatibacter rugosus gen. nov., sp. nov. and Usitatibacter palustris sp. nov., novel members of Usitatibacteraceae fam. nov. within the order Nitrosomonadales isolated from soil.</title>
        <authorList>
            <person name="Huber K.J."/>
            <person name="Neumann-Schaal M."/>
            <person name="Geppert A."/>
            <person name="Luckner M."/>
            <person name="Wanner G."/>
            <person name="Overmann J."/>
        </authorList>
    </citation>
    <scope>NUCLEOTIDE SEQUENCE [LARGE SCALE GENOMIC DNA]</scope>
    <source>
        <strain evidence="4 5">0125_3</strain>
    </source>
</reference>
<name>A0A6M4GVD4_9PROT</name>
<dbReference type="InterPro" id="IPR011050">
    <property type="entry name" value="Pectin_lyase_fold/virulence"/>
</dbReference>
<keyword evidence="2" id="KW-0325">Glycoprotein</keyword>
<evidence type="ECO:0000256" key="2">
    <source>
        <dbReference type="ARBA" id="ARBA00023180"/>
    </source>
</evidence>
<dbReference type="InterPro" id="IPR012334">
    <property type="entry name" value="Pectin_lyas_fold"/>
</dbReference>
<dbReference type="RefSeq" id="WP_171091914.1">
    <property type="nucleotide sequence ID" value="NZ_CP053069.1"/>
</dbReference>
<accession>A0A6M4GVD4</accession>
<keyword evidence="1" id="KW-0479">Metal-binding</keyword>
<dbReference type="PANTHER" id="PTHR42970">
    <property type="entry name" value="PECTATE LYASE C-RELATED"/>
    <property type="match status" value="1"/>
</dbReference>
<dbReference type="InterPro" id="IPR052063">
    <property type="entry name" value="Polysaccharide_Lyase_1"/>
</dbReference>
<proteinExistence type="predicted"/>
<gene>
    <name evidence="4" type="ORF">DSM104443_02045</name>
</gene>
<dbReference type="AlphaFoldDB" id="A0A6M4GVD4"/>
<evidence type="ECO:0000313" key="4">
    <source>
        <dbReference type="EMBL" id="QJR10975.1"/>
    </source>
</evidence>
<evidence type="ECO:0000256" key="3">
    <source>
        <dbReference type="SAM" id="SignalP"/>
    </source>
</evidence>
<feature type="signal peptide" evidence="3">
    <location>
        <begin position="1"/>
        <end position="20"/>
    </location>
</feature>
<organism evidence="4 5">
    <name type="scientific">Usitatibacter rugosus</name>
    <dbReference type="NCBI Taxonomy" id="2732067"/>
    <lineage>
        <taxon>Bacteria</taxon>
        <taxon>Pseudomonadati</taxon>
        <taxon>Pseudomonadota</taxon>
        <taxon>Betaproteobacteria</taxon>
        <taxon>Nitrosomonadales</taxon>
        <taxon>Usitatibacteraceae</taxon>
        <taxon>Usitatibacter</taxon>
    </lineage>
</organism>
<dbReference type="KEGG" id="uru:DSM104443_02045"/>
<protein>
    <submittedName>
        <fullName evidence="4">Uncharacterized protein</fullName>
    </submittedName>
</protein>
<keyword evidence="5" id="KW-1185">Reference proteome</keyword>
<dbReference type="Proteomes" id="UP000501534">
    <property type="component" value="Chromosome"/>
</dbReference>
<feature type="chain" id="PRO_5026683050" evidence="3">
    <location>
        <begin position="21"/>
        <end position="438"/>
    </location>
</feature>
<dbReference type="EMBL" id="CP053069">
    <property type="protein sequence ID" value="QJR10975.1"/>
    <property type="molecule type" value="Genomic_DNA"/>
</dbReference>
<dbReference type="SUPFAM" id="SSF51126">
    <property type="entry name" value="Pectin lyase-like"/>
    <property type="match status" value="1"/>
</dbReference>
<evidence type="ECO:0000313" key="5">
    <source>
        <dbReference type="Proteomes" id="UP000501534"/>
    </source>
</evidence>
<keyword evidence="3" id="KW-0732">Signal</keyword>
<dbReference type="GO" id="GO:0046872">
    <property type="term" value="F:metal ion binding"/>
    <property type="evidence" value="ECO:0007669"/>
    <property type="project" value="UniProtKB-KW"/>
</dbReference>
<sequence length="438" mass="47735">MRYLPLALCCLILYAPTAGAQAPTFPGAVGWAATTPGGRGGKIIRVTNLNADGPGSFAEAVKAKGPRIVVFEVGGVIDFGRKELDIREPFLTIAGQTAPSPGITIIRGGINLHASDVIMRHIRIKTGADGAAKRSGWEADAFTTVGAHRVVIDHCSLTWALDENMSASGPRFKGETVAEWRAGTSGEVTFSYNLAAEGIADSSHPKGEHSKGSLVHDNVTNILFYRNIFAHNVERSPLFKGGVHGAIVNNLIYDPQKRAVHYNLMALEWQSRTYEVGKMSVVGNVMRGGPSTEDKLPFMMLGGDGDVEYYGKDNVAIDRFGQPLPMFGRYGNTKAKLIEVSQPPTWPAGLEVMQTRDVETHVLDQAGARPWDRDYDDIRVLFFIAEGRGGIINDETEVSKYPSPKETRAPFVEADWNLDTMEPKSGVYPGQQKFRKTS</sequence>